<dbReference type="RefSeq" id="WP_310340564.1">
    <property type="nucleotide sequence ID" value="NZ_JAVDXO010000002.1"/>
</dbReference>
<evidence type="ECO:0000313" key="1">
    <source>
        <dbReference type="EMBL" id="MDR7306041.1"/>
    </source>
</evidence>
<proteinExistence type="predicted"/>
<gene>
    <name evidence="1" type="ORF">J2X15_001319</name>
</gene>
<dbReference type="EMBL" id="JAVDXO010000002">
    <property type="protein sequence ID" value="MDR7306041.1"/>
    <property type="molecule type" value="Genomic_DNA"/>
</dbReference>
<evidence type="ECO:0000313" key="2">
    <source>
        <dbReference type="Proteomes" id="UP001268089"/>
    </source>
</evidence>
<organism evidence="1 2">
    <name type="scientific">Rhodoferax saidenbachensis</name>
    <dbReference type="NCBI Taxonomy" id="1484693"/>
    <lineage>
        <taxon>Bacteria</taxon>
        <taxon>Pseudomonadati</taxon>
        <taxon>Pseudomonadota</taxon>
        <taxon>Betaproteobacteria</taxon>
        <taxon>Burkholderiales</taxon>
        <taxon>Comamonadaceae</taxon>
        <taxon>Rhodoferax</taxon>
    </lineage>
</organism>
<sequence length="451" mass="52051">MSDIEALRSTVERINLIAALDSSGRGGNLFFLTLFDLHPEVACCPIVQYTYSYVLAEFGDGQHSIDAEVARRFVAEKSYFRLVYNDLNDANEVLFSRMGGTPEAQLDRARLRNLIDDYFAAREKVSRREIIAIPLLAYALVRGTDMNSLRYLLIGDAVSRRAEEVVDGFSGAIVDEILRDFPQAKIFRLVRDPRATFASPRHQFVNSLGNMYAIRPGNYWSRLATLNSMRLTPDNGCVYLYWLFYLRQTERAICAKEAQYPDNFMIAKNEDLNLHFPEAMIAIGEWLGVRHLDSWRTSDFVPTVIGVPWHGAGAYNSRYQRATTGLLANDPEEVSRNVTGPNEYVTRRWRTRLNPREIELIEFLFFDDLKRYGYEILHHDPRRSPKEVLDRTLSGPFEGEWPKLSWLRAGFSAGMGEGWRRLFYTLTFLPFYVLSRLKLRESVLKRRFFGA</sequence>
<protein>
    <submittedName>
        <fullName evidence="1">Uncharacterized protein</fullName>
    </submittedName>
</protein>
<comment type="caution">
    <text evidence="1">The sequence shown here is derived from an EMBL/GenBank/DDBJ whole genome shotgun (WGS) entry which is preliminary data.</text>
</comment>
<accession>A0ABU1ZM48</accession>
<keyword evidence="2" id="KW-1185">Reference proteome</keyword>
<dbReference type="Gene3D" id="3.40.50.300">
    <property type="entry name" value="P-loop containing nucleotide triphosphate hydrolases"/>
    <property type="match status" value="1"/>
</dbReference>
<dbReference type="InterPro" id="IPR027417">
    <property type="entry name" value="P-loop_NTPase"/>
</dbReference>
<name>A0ABU1ZM48_9BURK</name>
<dbReference type="SUPFAM" id="SSF52540">
    <property type="entry name" value="P-loop containing nucleoside triphosphate hydrolases"/>
    <property type="match status" value="1"/>
</dbReference>
<reference evidence="1 2" key="1">
    <citation type="submission" date="2023-07" db="EMBL/GenBank/DDBJ databases">
        <title>Sorghum-associated microbial communities from plants grown in Nebraska, USA.</title>
        <authorList>
            <person name="Schachtman D."/>
        </authorList>
    </citation>
    <scope>NUCLEOTIDE SEQUENCE [LARGE SCALE GENOMIC DNA]</scope>
    <source>
        <strain evidence="1 2">BE308</strain>
    </source>
</reference>
<dbReference type="Proteomes" id="UP001268089">
    <property type="component" value="Unassembled WGS sequence"/>
</dbReference>